<name>A0A9D9N538_9BACT</name>
<evidence type="ECO:0000256" key="1">
    <source>
        <dbReference type="SAM" id="Coils"/>
    </source>
</evidence>
<protein>
    <submittedName>
        <fullName evidence="2">Uncharacterized protein</fullName>
    </submittedName>
</protein>
<gene>
    <name evidence="2" type="ORF">IAA73_09400</name>
</gene>
<reference evidence="2" key="1">
    <citation type="submission" date="2020-10" db="EMBL/GenBank/DDBJ databases">
        <authorList>
            <person name="Gilroy R."/>
        </authorList>
    </citation>
    <scope>NUCLEOTIDE SEQUENCE</scope>
    <source>
        <strain evidence="2">G3-3990</strain>
    </source>
</reference>
<organism evidence="2 3">
    <name type="scientific">Candidatus Gallipaludibacter merdavium</name>
    <dbReference type="NCBI Taxonomy" id="2840839"/>
    <lineage>
        <taxon>Bacteria</taxon>
        <taxon>Pseudomonadati</taxon>
        <taxon>Bacteroidota</taxon>
        <taxon>Bacteroidia</taxon>
        <taxon>Bacteroidales</taxon>
        <taxon>Candidatus Gallipaludibacter</taxon>
    </lineage>
</organism>
<reference evidence="2" key="2">
    <citation type="journal article" date="2021" name="PeerJ">
        <title>Extensive microbial diversity within the chicken gut microbiome revealed by metagenomics and culture.</title>
        <authorList>
            <person name="Gilroy R."/>
            <person name="Ravi A."/>
            <person name="Getino M."/>
            <person name="Pursley I."/>
            <person name="Horton D.L."/>
            <person name="Alikhan N.F."/>
            <person name="Baker D."/>
            <person name="Gharbi K."/>
            <person name="Hall N."/>
            <person name="Watson M."/>
            <person name="Adriaenssens E.M."/>
            <person name="Foster-Nyarko E."/>
            <person name="Jarju S."/>
            <person name="Secka A."/>
            <person name="Antonio M."/>
            <person name="Oren A."/>
            <person name="Chaudhuri R.R."/>
            <person name="La Ragione R."/>
            <person name="Hildebrand F."/>
            <person name="Pallen M.J."/>
        </authorList>
    </citation>
    <scope>NUCLEOTIDE SEQUENCE</scope>
    <source>
        <strain evidence="2">G3-3990</strain>
    </source>
</reference>
<accession>A0A9D9N538</accession>
<evidence type="ECO:0000313" key="3">
    <source>
        <dbReference type="Proteomes" id="UP000823641"/>
    </source>
</evidence>
<comment type="caution">
    <text evidence="2">The sequence shown here is derived from an EMBL/GenBank/DDBJ whole genome shotgun (WGS) entry which is preliminary data.</text>
</comment>
<dbReference type="AlphaFoldDB" id="A0A9D9N538"/>
<feature type="coiled-coil region" evidence="1">
    <location>
        <begin position="20"/>
        <end position="61"/>
    </location>
</feature>
<sequence length="243" mass="28513">MEEERIKIIKERLKAEREIKIKYESEIESNKIKIENLIQQLNKSKEQISDLNSRNEDLSTQIFVYQKKITELIKDNEEKILNNNRILNEHIVKIKELQGKYDKEKFISDDLRLTNEKLKQRINLLSNIPENSLKGVIIIEDMSMRTNNRSYLAALPIYDGINTYGSDPDKDLHHQIKLKVRGYKFLPVHFSIQTSTKGFILQINKKVNFYQNGGVIKSAIYARQSDNFISDDNKVRINISPFI</sequence>
<keyword evidence="1" id="KW-0175">Coiled coil</keyword>
<evidence type="ECO:0000313" key="2">
    <source>
        <dbReference type="EMBL" id="MBO8460533.1"/>
    </source>
</evidence>
<dbReference type="EMBL" id="JADIMG010000089">
    <property type="protein sequence ID" value="MBO8460533.1"/>
    <property type="molecule type" value="Genomic_DNA"/>
</dbReference>
<proteinExistence type="predicted"/>
<dbReference type="Proteomes" id="UP000823641">
    <property type="component" value="Unassembled WGS sequence"/>
</dbReference>